<evidence type="ECO:0000313" key="8">
    <source>
        <dbReference type="Proteomes" id="UP000700596"/>
    </source>
</evidence>
<dbReference type="EMBL" id="JAGMWT010000014">
    <property type="protein sequence ID" value="KAH7116722.1"/>
    <property type="molecule type" value="Genomic_DNA"/>
</dbReference>
<dbReference type="SUPFAM" id="SSF50182">
    <property type="entry name" value="Sm-like ribonucleoproteins"/>
    <property type="match status" value="1"/>
</dbReference>
<evidence type="ECO:0000256" key="3">
    <source>
        <dbReference type="ARBA" id="ARBA00022884"/>
    </source>
</evidence>
<dbReference type="PROSITE" id="PS52002">
    <property type="entry name" value="SM"/>
    <property type="match status" value="1"/>
</dbReference>
<keyword evidence="3" id="KW-0694">RNA-binding</keyword>
<dbReference type="PANTHER" id="PTHR15588">
    <property type="entry name" value="LSM1"/>
    <property type="match status" value="1"/>
</dbReference>
<dbReference type="InterPro" id="IPR044642">
    <property type="entry name" value="PTHR15588"/>
</dbReference>
<keyword evidence="4" id="KW-0687">Ribonucleoprotein</keyword>
<organism evidence="7 8">
    <name type="scientific">Dendryphion nanum</name>
    <dbReference type="NCBI Taxonomy" id="256645"/>
    <lineage>
        <taxon>Eukaryota</taxon>
        <taxon>Fungi</taxon>
        <taxon>Dikarya</taxon>
        <taxon>Ascomycota</taxon>
        <taxon>Pezizomycotina</taxon>
        <taxon>Dothideomycetes</taxon>
        <taxon>Pleosporomycetidae</taxon>
        <taxon>Pleosporales</taxon>
        <taxon>Torulaceae</taxon>
        <taxon>Dendryphion</taxon>
    </lineage>
</organism>
<evidence type="ECO:0000256" key="5">
    <source>
        <dbReference type="SAM" id="MobiDB-lite"/>
    </source>
</evidence>
<dbReference type="OrthoDB" id="10263346at2759"/>
<evidence type="ECO:0000256" key="2">
    <source>
        <dbReference type="ARBA" id="ARBA00022664"/>
    </source>
</evidence>
<dbReference type="GO" id="GO:1990904">
    <property type="term" value="C:ribonucleoprotein complex"/>
    <property type="evidence" value="ECO:0007669"/>
    <property type="project" value="UniProtKB-KW"/>
</dbReference>
<dbReference type="SMART" id="SM00651">
    <property type="entry name" value="Sm"/>
    <property type="match status" value="1"/>
</dbReference>
<sequence length="240" mass="26082">MSFQNNGPAGGHPQQHNTTVDFNAMLQRSLQDQPPPTGRDEAGIDVPGSHTPGSGYGGVYQSTPPTNAPFAPPGVLGGAARAPPQNQQILPFDLPPQAFLTSAMLLDMVDKKVDVLLRDEKEYIGILRSYDQFANLVLTECYERISARNPDAHTEDPSIPKWVISDVKLPGVLTIRGENVTICATVDLDREDTPKNVKFITEDEVRALAASQKAKRKVLDERKAKAFKAVGIEPGFGMHA</sequence>
<evidence type="ECO:0000256" key="4">
    <source>
        <dbReference type="ARBA" id="ARBA00023274"/>
    </source>
</evidence>
<evidence type="ECO:0000313" key="7">
    <source>
        <dbReference type="EMBL" id="KAH7116722.1"/>
    </source>
</evidence>
<dbReference type="GO" id="GO:1990726">
    <property type="term" value="C:Lsm1-7-Pat1 complex"/>
    <property type="evidence" value="ECO:0007669"/>
    <property type="project" value="TreeGrafter"/>
</dbReference>
<accession>A0A9P9DCX6</accession>
<protein>
    <recommendedName>
        <fullName evidence="6">Sm domain-containing protein</fullName>
    </recommendedName>
</protein>
<dbReference type="Gene3D" id="2.30.30.100">
    <property type="match status" value="1"/>
</dbReference>
<dbReference type="GO" id="GO:0006397">
    <property type="term" value="P:mRNA processing"/>
    <property type="evidence" value="ECO:0007669"/>
    <property type="project" value="UniProtKB-KW"/>
</dbReference>
<evidence type="ECO:0000256" key="1">
    <source>
        <dbReference type="ARBA" id="ARBA00006850"/>
    </source>
</evidence>
<dbReference type="Pfam" id="PF01423">
    <property type="entry name" value="LSM"/>
    <property type="match status" value="1"/>
</dbReference>
<feature type="domain" description="Sm" evidence="6">
    <location>
        <begin position="100"/>
        <end position="189"/>
    </location>
</feature>
<comment type="similarity">
    <text evidence="1">Belongs to the snRNP Sm proteins family.</text>
</comment>
<name>A0A9P9DCX6_9PLEO</name>
<dbReference type="InterPro" id="IPR001163">
    <property type="entry name" value="Sm_dom_euk/arc"/>
</dbReference>
<gene>
    <name evidence="7" type="ORF">B0J11DRAFT_99266</name>
</gene>
<dbReference type="Proteomes" id="UP000700596">
    <property type="component" value="Unassembled WGS sequence"/>
</dbReference>
<keyword evidence="8" id="KW-1185">Reference proteome</keyword>
<dbReference type="GO" id="GO:0003729">
    <property type="term" value="F:mRNA binding"/>
    <property type="evidence" value="ECO:0007669"/>
    <property type="project" value="TreeGrafter"/>
</dbReference>
<dbReference type="GO" id="GO:0000290">
    <property type="term" value="P:deadenylation-dependent decapping of nuclear-transcribed mRNA"/>
    <property type="evidence" value="ECO:0007669"/>
    <property type="project" value="TreeGrafter"/>
</dbReference>
<reference evidence="7" key="1">
    <citation type="journal article" date="2021" name="Nat. Commun.">
        <title>Genetic determinants of endophytism in the Arabidopsis root mycobiome.</title>
        <authorList>
            <person name="Mesny F."/>
            <person name="Miyauchi S."/>
            <person name="Thiergart T."/>
            <person name="Pickel B."/>
            <person name="Atanasova L."/>
            <person name="Karlsson M."/>
            <person name="Huettel B."/>
            <person name="Barry K.W."/>
            <person name="Haridas S."/>
            <person name="Chen C."/>
            <person name="Bauer D."/>
            <person name="Andreopoulos W."/>
            <person name="Pangilinan J."/>
            <person name="LaButti K."/>
            <person name="Riley R."/>
            <person name="Lipzen A."/>
            <person name="Clum A."/>
            <person name="Drula E."/>
            <person name="Henrissat B."/>
            <person name="Kohler A."/>
            <person name="Grigoriev I.V."/>
            <person name="Martin F.M."/>
            <person name="Hacquard S."/>
        </authorList>
    </citation>
    <scope>NUCLEOTIDE SEQUENCE</scope>
    <source>
        <strain evidence="7">MPI-CAGE-CH-0243</strain>
    </source>
</reference>
<evidence type="ECO:0000259" key="6">
    <source>
        <dbReference type="PROSITE" id="PS52002"/>
    </source>
</evidence>
<dbReference type="InterPro" id="IPR010920">
    <property type="entry name" value="LSM_dom_sf"/>
</dbReference>
<keyword evidence="2" id="KW-0507">mRNA processing</keyword>
<dbReference type="AlphaFoldDB" id="A0A9P9DCX6"/>
<dbReference type="GO" id="GO:0000932">
    <property type="term" value="C:P-body"/>
    <property type="evidence" value="ECO:0007669"/>
    <property type="project" value="TreeGrafter"/>
</dbReference>
<proteinExistence type="inferred from homology"/>
<dbReference type="PANTHER" id="PTHR15588:SF8">
    <property type="entry name" value="U6 SNRNA-ASSOCIATED SM-LIKE PROTEIN LSM1"/>
    <property type="match status" value="1"/>
</dbReference>
<dbReference type="InterPro" id="IPR047575">
    <property type="entry name" value="Sm"/>
</dbReference>
<comment type="caution">
    <text evidence="7">The sequence shown here is derived from an EMBL/GenBank/DDBJ whole genome shotgun (WGS) entry which is preliminary data.</text>
</comment>
<feature type="region of interest" description="Disordered" evidence="5">
    <location>
        <begin position="30"/>
        <end position="67"/>
    </location>
</feature>